<gene>
    <name evidence="3" type="primary">LOC108683458</name>
</gene>
<dbReference type="Proteomes" id="UP000694843">
    <property type="component" value="Unplaced"/>
</dbReference>
<protein>
    <submittedName>
        <fullName evidence="3">Uncharacterized protein LOC108683458</fullName>
    </submittedName>
</protein>
<dbReference type="AlphaFoldDB" id="A0A8B7PSU8"/>
<feature type="compositionally biased region" description="Low complexity" evidence="1">
    <location>
        <begin position="334"/>
        <end position="343"/>
    </location>
</feature>
<dbReference type="GeneID" id="108683458"/>
<feature type="region of interest" description="Disordered" evidence="1">
    <location>
        <begin position="181"/>
        <end position="237"/>
    </location>
</feature>
<name>A0A8B7PSU8_HYAAZ</name>
<evidence type="ECO:0000313" key="2">
    <source>
        <dbReference type="Proteomes" id="UP000694843"/>
    </source>
</evidence>
<feature type="compositionally biased region" description="Acidic residues" evidence="1">
    <location>
        <begin position="222"/>
        <end position="232"/>
    </location>
</feature>
<organism evidence="2 3">
    <name type="scientific">Hyalella azteca</name>
    <name type="common">Amphipod</name>
    <dbReference type="NCBI Taxonomy" id="294128"/>
    <lineage>
        <taxon>Eukaryota</taxon>
        <taxon>Metazoa</taxon>
        <taxon>Ecdysozoa</taxon>
        <taxon>Arthropoda</taxon>
        <taxon>Crustacea</taxon>
        <taxon>Multicrustacea</taxon>
        <taxon>Malacostraca</taxon>
        <taxon>Eumalacostraca</taxon>
        <taxon>Peracarida</taxon>
        <taxon>Amphipoda</taxon>
        <taxon>Senticaudata</taxon>
        <taxon>Talitrida</taxon>
        <taxon>Talitroidea</taxon>
        <taxon>Hyalellidae</taxon>
        <taxon>Hyalella</taxon>
    </lineage>
</organism>
<reference evidence="3" key="1">
    <citation type="submission" date="2025-08" db="UniProtKB">
        <authorList>
            <consortium name="RefSeq"/>
        </authorList>
    </citation>
    <scope>IDENTIFICATION</scope>
    <source>
        <tissue evidence="3">Whole organism</tissue>
    </source>
</reference>
<sequence>MTPSHSQALPCATASIVKSTLQRQSVTRNLGVSIPSCKLIPDKTDSQFINNVPGSRSGIRFSDTFSITPSKFVSEHQSNILPSLSDLRNASILNPTANGYPKLFASSYYATLNATVDLSDGGKKITPVEQNPIVSSALVPCSVGVPGLALSNDCSNMLPSSSKGNENSQINSTFISNSCVKEKSDGPLTNTNNEIRGSTESTNSKLDLNSTYTTRSEQPGSDGEDVSEEDACQENRSSARQLLFNSPDAQPAGCQPSQNSTFCVEPSEGSVENLLPLNPLELLEKSLASSVSILPSNPKPQLKLKSILKHSNSSSTARRYELGGGQNSRSAVGRSQSVRNLSASSSLLRRNFSSVGKPEPNSAQKGFAMRRVMSFKNRRYHQQHMENQENLAPRISTNKLLSSASCSNLTSFAPATTTGSASKSLNCWRP</sequence>
<dbReference type="RefSeq" id="XP_018028257.1">
    <property type="nucleotide sequence ID" value="XM_018172768.2"/>
</dbReference>
<dbReference type="KEGG" id="hazt:108683458"/>
<accession>A0A8B7PSU8</accession>
<evidence type="ECO:0000313" key="3">
    <source>
        <dbReference type="RefSeq" id="XP_018028257.1"/>
    </source>
</evidence>
<proteinExistence type="predicted"/>
<keyword evidence="2" id="KW-1185">Reference proteome</keyword>
<evidence type="ECO:0000256" key="1">
    <source>
        <dbReference type="SAM" id="MobiDB-lite"/>
    </source>
</evidence>
<feature type="compositionally biased region" description="Polar residues" evidence="1">
    <location>
        <begin position="187"/>
        <end position="219"/>
    </location>
</feature>
<feature type="region of interest" description="Disordered" evidence="1">
    <location>
        <begin position="309"/>
        <end position="343"/>
    </location>
</feature>